<dbReference type="Gene3D" id="3.50.50.60">
    <property type="entry name" value="FAD/NAD(P)-binding domain"/>
    <property type="match status" value="1"/>
</dbReference>
<dbReference type="PANTHER" id="PTHR10742:SF410">
    <property type="entry name" value="LYSINE-SPECIFIC HISTONE DEMETHYLASE 2"/>
    <property type="match status" value="1"/>
</dbReference>
<protein>
    <recommendedName>
        <fullName evidence="2">Amine oxidase domain-containing protein</fullName>
    </recommendedName>
</protein>
<dbReference type="SUPFAM" id="SSF51905">
    <property type="entry name" value="FAD/NAD(P)-binding domain"/>
    <property type="match status" value="1"/>
</dbReference>
<evidence type="ECO:0000313" key="4">
    <source>
        <dbReference type="Proteomes" id="UP001497497"/>
    </source>
</evidence>
<keyword evidence="1" id="KW-0732">Signal</keyword>
<dbReference type="SUPFAM" id="SSF54373">
    <property type="entry name" value="FAD-linked reductases, C-terminal domain"/>
    <property type="match status" value="1"/>
</dbReference>
<evidence type="ECO:0000259" key="2">
    <source>
        <dbReference type="Pfam" id="PF01593"/>
    </source>
</evidence>
<feature type="domain" description="Amine oxidase" evidence="2">
    <location>
        <begin position="61"/>
        <end position="526"/>
    </location>
</feature>
<dbReference type="InterPro" id="IPR050281">
    <property type="entry name" value="Flavin_monoamine_oxidase"/>
</dbReference>
<evidence type="ECO:0000313" key="3">
    <source>
        <dbReference type="EMBL" id="CAL1532858.1"/>
    </source>
</evidence>
<dbReference type="EMBL" id="CAXITT010000126">
    <property type="protein sequence ID" value="CAL1532858.1"/>
    <property type="molecule type" value="Genomic_DNA"/>
</dbReference>
<dbReference type="InterPro" id="IPR002937">
    <property type="entry name" value="Amino_oxidase"/>
</dbReference>
<dbReference type="PANTHER" id="PTHR10742">
    <property type="entry name" value="FLAVIN MONOAMINE OXIDASE"/>
    <property type="match status" value="1"/>
</dbReference>
<dbReference type="GO" id="GO:0016491">
    <property type="term" value="F:oxidoreductase activity"/>
    <property type="evidence" value="ECO:0007669"/>
    <property type="project" value="InterPro"/>
</dbReference>
<keyword evidence="4" id="KW-1185">Reference proteome</keyword>
<sequence>MAFLQPVILMFLLLTLDEGLGSPAVNSVMKMKIDDNKQLVTAERQVDVAVIGAGPGGAYSAYKLRNTNQNVELFEFSDRIGGRLYTTFLPNIPDLPLEAGGMRFIPEIHTLVQQLVTELGLPRQPFSDKHGDPARAMYYLRDTRLSTEQFEGGDVPYNLSPEEKANQGDIIRYYLQKMTGYNGSEISEEILNSLKATDGRYLYKIPFNEAFDSVATSEGKAFMRAVDKFDSNMAPDTSPLSIFENNLGKYAKGFVVQTIPTGMSTLPRRLVQAFLGASFKNRFSPNHKLLSLERIQNGRYHLVFQRTLTRNGETIDKPQQVAVLANKVILAIPKVALDKLDWEGLREPRVSEALNAVRAAKASKVFLTFSTPWWLNGTAYPSGMVVSDKTFSQLYDWGRSTKSGIYGLLASYADERKAEALKFLNQQGSPINGSAPGAHSVSDLLLESLLDDLSQVFGIHLAAIPKPLSALSQFWDTYPFGGGWSIKKFGYRLDDVIATVSRPSLSDDVFIVGSDFSFHNHWSEGALSTVERVFDLYFK</sequence>
<dbReference type="Pfam" id="PF01593">
    <property type="entry name" value="Amino_oxidase"/>
    <property type="match status" value="1"/>
</dbReference>
<dbReference type="Proteomes" id="UP001497497">
    <property type="component" value="Unassembled WGS sequence"/>
</dbReference>
<evidence type="ECO:0000256" key="1">
    <source>
        <dbReference type="SAM" id="SignalP"/>
    </source>
</evidence>
<feature type="signal peptide" evidence="1">
    <location>
        <begin position="1"/>
        <end position="21"/>
    </location>
</feature>
<proteinExistence type="predicted"/>
<dbReference type="InterPro" id="IPR036188">
    <property type="entry name" value="FAD/NAD-bd_sf"/>
</dbReference>
<comment type="caution">
    <text evidence="3">The sequence shown here is derived from an EMBL/GenBank/DDBJ whole genome shotgun (WGS) entry which is preliminary data.</text>
</comment>
<name>A0AAV2HKW9_LYMST</name>
<reference evidence="3 4" key="1">
    <citation type="submission" date="2024-04" db="EMBL/GenBank/DDBJ databases">
        <authorList>
            <consortium name="Genoscope - CEA"/>
            <person name="William W."/>
        </authorList>
    </citation>
    <scope>NUCLEOTIDE SEQUENCE [LARGE SCALE GENOMIC DNA]</scope>
</reference>
<accession>A0AAV2HKW9</accession>
<dbReference type="AlphaFoldDB" id="A0AAV2HKW9"/>
<gene>
    <name evidence="3" type="ORF">GSLYS_00006876001</name>
</gene>
<feature type="chain" id="PRO_5043808124" description="Amine oxidase domain-containing protein" evidence="1">
    <location>
        <begin position="22"/>
        <end position="539"/>
    </location>
</feature>
<organism evidence="3 4">
    <name type="scientific">Lymnaea stagnalis</name>
    <name type="common">Great pond snail</name>
    <name type="synonym">Helix stagnalis</name>
    <dbReference type="NCBI Taxonomy" id="6523"/>
    <lineage>
        <taxon>Eukaryota</taxon>
        <taxon>Metazoa</taxon>
        <taxon>Spiralia</taxon>
        <taxon>Lophotrochozoa</taxon>
        <taxon>Mollusca</taxon>
        <taxon>Gastropoda</taxon>
        <taxon>Heterobranchia</taxon>
        <taxon>Euthyneura</taxon>
        <taxon>Panpulmonata</taxon>
        <taxon>Hygrophila</taxon>
        <taxon>Lymnaeoidea</taxon>
        <taxon>Lymnaeidae</taxon>
        <taxon>Lymnaea</taxon>
    </lineage>
</organism>